<dbReference type="InterPro" id="IPR029069">
    <property type="entry name" value="HotDog_dom_sf"/>
</dbReference>
<evidence type="ECO:0000313" key="3">
    <source>
        <dbReference type="Proteomes" id="UP001239019"/>
    </source>
</evidence>
<keyword evidence="3" id="KW-1185">Reference proteome</keyword>
<sequence length="296" mass="33058">MIREQRGQPASLTRAYARLLGNELMPARGGALEADAYPLHCHAPVEIQRERVEAYRRICQLPSSGHFPALYPQIAAMPLHLQLLSTPGLPGRSLGVVHLGQTVRWHRPMGPVEERMNLSATLRPGPGHVRGQVFYMQTEWQDSDGIAIWEGESLLLFRGVDAGSDEMARLPPDTPETPEGALELDIDCPAGLGRSYARVSGDWNPIHLSSMSARLFGFQCPIVHGMWTLARALGEIERLRPQGGDFSGRQLEAWFTAPLFWPGSTCLHVSPDGDWFQVDRDRKRRRPALWGQLQSF</sequence>
<dbReference type="RefSeq" id="WP_306729237.1">
    <property type="nucleotide sequence ID" value="NZ_JAVDDT010000010.1"/>
</dbReference>
<evidence type="ECO:0000313" key="2">
    <source>
        <dbReference type="EMBL" id="MDQ2070741.1"/>
    </source>
</evidence>
<dbReference type="PRINTS" id="PR01483">
    <property type="entry name" value="FASYNTHASE"/>
</dbReference>
<accession>A0ABU0W9N2</accession>
<organism evidence="2 3">
    <name type="scientific">Natronospira bacteriovora</name>
    <dbReference type="NCBI Taxonomy" id="3069753"/>
    <lineage>
        <taxon>Bacteria</taxon>
        <taxon>Pseudomonadati</taxon>
        <taxon>Pseudomonadota</taxon>
        <taxon>Gammaproteobacteria</taxon>
        <taxon>Natronospirales</taxon>
        <taxon>Natronospiraceae</taxon>
        <taxon>Natronospira</taxon>
    </lineage>
</organism>
<dbReference type="InterPro" id="IPR002539">
    <property type="entry name" value="MaoC-like_dom"/>
</dbReference>
<name>A0ABU0W9N2_9GAMM</name>
<protein>
    <submittedName>
        <fullName evidence="2">MaoC/PaaZ C-terminal domain-containing protein</fullName>
    </submittedName>
</protein>
<dbReference type="InterPro" id="IPR003965">
    <property type="entry name" value="Fatty_acid_synthase"/>
</dbReference>
<evidence type="ECO:0000259" key="1">
    <source>
        <dbReference type="Pfam" id="PF01575"/>
    </source>
</evidence>
<dbReference type="Proteomes" id="UP001239019">
    <property type="component" value="Unassembled WGS sequence"/>
</dbReference>
<feature type="domain" description="MaoC-like" evidence="1">
    <location>
        <begin position="195"/>
        <end position="239"/>
    </location>
</feature>
<comment type="caution">
    <text evidence="2">The sequence shown here is derived from an EMBL/GenBank/DDBJ whole genome shotgun (WGS) entry which is preliminary data.</text>
</comment>
<dbReference type="EMBL" id="JAVDDT010000010">
    <property type="protein sequence ID" value="MDQ2070741.1"/>
    <property type="molecule type" value="Genomic_DNA"/>
</dbReference>
<proteinExistence type="predicted"/>
<dbReference type="SUPFAM" id="SSF54637">
    <property type="entry name" value="Thioesterase/thiol ester dehydrase-isomerase"/>
    <property type="match status" value="2"/>
</dbReference>
<dbReference type="PANTHER" id="PTHR43841">
    <property type="entry name" value="3-HYDROXYACYL-THIOESTER DEHYDRATASE HTDX-RELATED"/>
    <property type="match status" value="1"/>
</dbReference>
<gene>
    <name evidence="2" type="ORF">RBH19_12745</name>
</gene>
<dbReference type="PANTHER" id="PTHR43841:SF3">
    <property type="entry name" value="(3R)-HYDROXYACYL-ACP DEHYDRATASE SUBUNIT HADB"/>
    <property type="match status" value="1"/>
</dbReference>
<dbReference type="Gene3D" id="3.10.129.10">
    <property type="entry name" value="Hotdog Thioesterase"/>
    <property type="match status" value="1"/>
</dbReference>
<dbReference type="Pfam" id="PF01575">
    <property type="entry name" value="MaoC_dehydratas"/>
    <property type="match status" value="1"/>
</dbReference>
<reference evidence="2 3" key="1">
    <citation type="submission" date="2023-08" db="EMBL/GenBank/DDBJ databases">
        <title>Whole-genome sequencing of halo(alkali)philic microorganisms from hypersaline lakes.</title>
        <authorList>
            <person name="Sorokin D.Y."/>
            <person name="Abbas B."/>
            <person name="Merkel A.Y."/>
        </authorList>
    </citation>
    <scope>NUCLEOTIDE SEQUENCE [LARGE SCALE GENOMIC DNA]</scope>
    <source>
        <strain evidence="2 3">AB-CW4</strain>
    </source>
</reference>